<dbReference type="EC" id="2.4.1.12" evidence="10"/>
<feature type="compositionally biased region" description="Low complexity" evidence="7">
    <location>
        <begin position="585"/>
        <end position="595"/>
    </location>
</feature>
<dbReference type="STRING" id="2074.BG845_03565"/>
<gene>
    <name evidence="10" type="primary">bcsA</name>
    <name evidence="10" type="ORF">BG845_03565</name>
</gene>
<dbReference type="InterPro" id="IPR050321">
    <property type="entry name" value="Glycosyltr_2/OpgH_subfam"/>
</dbReference>
<evidence type="ECO:0000256" key="3">
    <source>
        <dbReference type="ARBA" id="ARBA00022679"/>
    </source>
</evidence>
<feature type="domain" description="Glycosyltransferase 2-like" evidence="9">
    <location>
        <begin position="218"/>
        <end position="427"/>
    </location>
</feature>
<feature type="region of interest" description="Disordered" evidence="7">
    <location>
        <begin position="1"/>
        <end position="30"/>
    </location>
</feature>
<evidence type="ECO:0000256" key="4">
    <source>
        <dbReference type="ARBA" id="ARBA00022692"/>
    </source>
</evidence>
<feature type="transmembrane region" description="Helical" evidence="8">
    <location>
        <begin position="487"/>
        <end position="508"/>
    </location>
</feature>
<keyword evidence="4 8" id="KW-0812">Transmembrane</keyword>
<evidence type="ECO:0000313" key="10">
    <source>
        <dbReference type="EMBL" id="OSY39292.1"/>
    </source>
</evidence>
<dbReference type="GO" id="GO:0016760">
    <property type="term" value="F:cellulose synthase (UDP-forming) activity"/>
    <property type="evidence" value="ECO:0007669"/>
    <property type="project" value="UniProtKB-EC"/>
</dbReference>
<evidence type="ECO:0000313" key="11">
    <source>
        <dbReference type="Proteomes" id="UP000194360"/>
    </source>
</evidence>
<evidence type="ECO:0000256" key="6">
    <source>
        <dbReference type="ARBA" id="ARBA00023136"/>
    </source>
</evidence>
<keyword evidence="3 10" id="KW-0808">Transferase</keyword>
<dbReference type="PANTHER" id="PTHR43867:SF2">
    <property type="entry name" value="CELLULOSE SYNTHASE CATALYTIC SUBUNIT A [UDP-FORMING]"/>
    <property type="match status" value="1"/>
</dbReference>
<dbReference type="Gene3D" id="3.90.550.10">
    <property type="entry name" value="Spore Coat Polysaccharide Biosynthesis Protein SpsA, Chain A"/>
    <property type="match status" value="1"/>
</dbReference>
<name>A0A1Y2MVU2_PSEAH</name>
<comment type="subcellular location">
    <subcellularLocation>
        <location evidence="1">Membrane</location>
        <topology evidence="1">Multi-pass membrane protein</topology>
    </subcellularLocation>
</comment>
<feature type="region of interest" description="Disordered" evidence="7">
    <location>
        <begin position="585"/>
        <end position="842"/>
    </location>
</feature>
<dbReference type="GO" id="GO:0005886">
    <property type="term" value="C:plasma membrane"/>
    <property type="evidence" value="ECO:0007669"/>
    <property type="project" value="TreeGrafter"/>
</dbReference>
<evidence type="ECO:0000256" key="2">
    <source>
        <dbReference type="ARBA" id="ARBA00022676"/>
    </source>
</evidence>
<keyword evidence="6 8" id="KW-0472">Membrane</keyword>
<protein>
    <submittedName>
        <fullName evidence="10">Cellulose synthase catalytic subunit [UDP-forming]</fullName>
        <ecNumber evidence="10">2.4.1.12</ecNumber>
    </submittedName>
</protein>
<feature type="compositionally biased region" description="Low complexity" evidence="7">
    <location>
        <begin position="611"/>
        <end position="623"/>
    </location>
</feature>
<organism evidence="10 11">
    <name type="scientific">Pseudonocardia autotrophica</name>
    <name type="common">Amycolata autotrophica</name>
    <name type="synonym">Nocardia autotrophica</name>
    <dbReference type="NCBI Taxonomy" id="2074"/>
    <lineage>
        <taxon>Bacteria</taxon>
        <taxon>Bacillati</taxon>
        <taxon>Actinomycetota</taxon>
        <taxon>Actinomycetes</taxon>
        <taxon>Pseudonocardiales</taxon>
        <taxon>Pseudonocardiaceae</taxon>
        <taxon>Pseudonocardia</taxon>
    </lineage>
</organism>
<reference evidence="10 11" key="1">
    <citation type="submission" date="2016-09" db="EMBL/GenBank/DDBJ databases">
        <title>Pseudonocardia autotrophica DSM535, a candidate organism with high potential of specific P450 cytochromes.</title>
        <authorList>
            <person name="Grumaz C."/>
            <person name="Vainshtein Y."/>
            <person name="Kirstahler P."/>
            <person name="Sohn K."/>
        </authorList>
    </citation>
    <scope>NUCLEOTIDE SEQUENCE [LARGE SCALE GENOMIC DNA]</scope>
    <source>
        <strain evidence="10 11">DSM 535</strain>
    </source>
</reference>
<dbReference type="SUPFAM" id="SSF53448">
    <property type="entry name" value="Nucleotide-diphospho-sugar transferases"/>
    <property type="match status" value="1"/>
</dbReference>
<evidence type="ECO:0000256" key="5">
    <source>
        <dbReference type="ARBA" id="ARBA00022989"/>
    </source>
</evidence>
<feature type="transmembrane region" description="Helical" evidence="8">
    <location>
        <begin position="421"/>
        <end position="440"/>
    </location>
</feature>
<sequence>MSVRRSRPVAPPSQPVAAPGDDRRRTRSQDVAASPSLMAIVLVAALGVLAYTVFLFDFSNRGDWPAYTLVLLAESIIVLQALLSLWTILSSGYDPRDFTFNEAQRRLYGGGDGADGESTRAIGIGRRTDPLHLNGVPVGVDVFVTTYGEALGDIRRTVTAAVAMDGEHTVYVLDDGRSVAVRELAAELGAEYVAREDNAHAKAGNINHALSVTDGELFVILDADFVARRDFLFETVPFFADPTVAFVQTPQTYGNLGGLISRGAGYMQTVFYKFTQPGKNRFNAAFCVGTNVVFRRTAVNEIGGIWQESKSEDVWTSMKLHERGWRSVYIGLELAVGHTPETIETYTKQQLRWATGGFEILLRANPMGRGRNLTLDQRLQYLGTATFYLVGIAPGLLLLVPPMQIYFGITPISPDVPVLTWVLYYAGFYFMQIAVALFTIGSFRWETLLLASASFPIYVKAFVNALLRRDQAWSVTGRKGVRNSPFAFIGPQLLAFVFLAATSVVGLWQAQQIRTFDLALFWNLLNTAVLGAFVATAVRESRRIRAEARELDRLRRLGREPVGEHDRKVTTPVLPAPRIRSAVAGAPAAPLGSPPARREAARPAAGGPVTGAGRRPVPVAAARSGTQDPRRPDRARAPVTGPHRAGGPPHEWIAGPPSGPVERARGGARPDPARPAGGSRRRSGSAPAGPRPVAPDSIAAPAFTGAPEMPRSPSAATGSVGAPHSPASTGAPDVPRSPAVSRPTGSPGAPVAVPRQRDLDAGRRQRRGPDPQPRQHGLDPEPQQRRLDPEPQQRRLDVEPRPRDPCARPAPGAARVPLPRDAPSGPHPLPTHAPARHARSTR</sequence>
<keyword evidence="5 8" id="KW-1133">Transmembrane helix</keyword>
<dbReference type="Proteomes" id="UP000194360">
    <property type="component" value="Unassembled WGS sequence"/>
</dbReference>
<feature type="transmembrane region" description="Helical" evidence="8">
    <location>
        <begin position="447"/>
        <end position="467"/>
    </location>
</feature>
<dbReference type="EMBL" id="MIGB01000018">
    <property type="protein sequence ID" value="OSY39292.1"/>
    <property type="molecule type" value="Genomic_DNA"/>
</dbReference>
<proteinExistence type="predicted"/>
<evidence type="ECO:0000256" key="8">
    <source>
        <dbReference type="SAM" id="Phobius"/>
    </source>
</evidence>
<dbReference type="PANTHER" id="PTHR43867">
    <property type="entry name" value="CELLULOSE SYNTHASE CATALYTIC SUBUNIT A [UDP-FORMING]"/>
    <property type="match status" value="1"/>
</dbReference>
<feature type="compositionally biased region" description="Low complexity" evidence="7">
    <location>
        <begin position="667"/>
        <end position="688"/>
    </location>
</feature>
<dbReference type="Pfam" id="PF13632">
    <property type="entry name" value="Glyco_trans_2_3"/>
    <property type="match status" value="1"/>
</dbReference>
<keyword evidence="11" id="KW-1185">Reference proteome</keyword>
<dbReference type="AlphaFoldDB" id="A0A1Y2MVU2"/>
<keyword evidence="2 10" id="KW-0328">Glycosyltransferase</keyword>
<feature type="transmembrane region" description="Helical" evidence="8">
    <location>
        <begin position="31"/>
        <end position="54"/>
    </location>
</feature>
<accession>A0A1Y2MVU2</accession>
<dbReference type="CDD" id="cd06421">
    <property type="entry name" value="CESA_CelA_like"/>
    <property type="match status" value="1"/>
</dbReference>
<comment type="caution">
    <text evidence="10">The sequence shown here is derived from an EMBL/GenBank/DDBJ whole genome shotgun (WGS) entry which is preliminary data.</text>
</comment>
<dbReference type="InterPro" id="IPR001173">
    <property type="entry name" value="Glyco_trans_2-like"/>
</dbReference>
<feature type="compositionally biased region" description="Basic and acidic residues" evidence="7">
    <location>
        <begin position="755"/>
        <end position="769"/>
    </location>
</feature>
<evidence type="ECO:0000256" key="1">
    <source>
        <dbReference type="ARBA" id="ARBA00004141"/>
    </source>
</evidence>
<feature type="transmembrane region" description="Helical" evidence="8">
    <location>
        <begin position="379"/>
        <end position="401"/>
    </location>
</feature>
<evidence type="ECO:0000259" key="9">
    <source>
        <dbReference type="Pfam" id="PF13632"/>
    </source>
</evidence>
<dbReference type="InterPro" id="IPR029044">
    <property type="entry name" value="Nucleotide-diphossugar_trans"/>
</dbReference>
<feature type="transmembrane region" description="Helical" evidence="8">
    <location>
        <begin position="520"/>
        <end position="538"/>
    </location>
</feature>
<evidence type="ECO:0000256" key="7">
    <source>
        <dbReference type="SAM" id="MobiDB-lite"/>
    </source>
</evidence>
<dbReference type="RefSeq" id="WP_197719954.1">
    <property type="nucleotide sequence ID" value="NZ_AP018920.1"/>
</dbReference>
<feature type="transmembrane region" description="Helical" evidence="8">
    <location>
        <begin position="66"/>
        <end position="89"/>
    </location>
</feature>
<feature type="compositionally biased region" description="Low complexity" evidence="7">
    <location>
        <begin position="807"/>
        <end position="819"/>
    </location>
</feature>
<feature type="compositionally biased region" description="Basic and acidic residues" evidence="7">
    <location>
        <begin position="776"/>
        <end position="806"/>
    </location>
</feature>